<protein>
    <submittedName>
        <fullName evidence="1">Uncharacterized protein</fullName>
    </submittedName>
</protein>
<dbReference type="EMBL" id="FNJM01000002">
    <property type="protein sequence ID" value="SDP16141.1"/>
    <property type="molecule type" value="Genomic_DNA"/>
</dbReference>
<dbReference type="RefSeq" id="WP_089967196.1">
    <property type="nucleotide sequence ID" value="NZ_FNJM01000002.1"/>
</dbReference>
<name>A0A1H0QFG9_9CLOT</name>
<reference evidence="1 2" key="1">
    <citation type="submission" date="2016-10" db="EMBL/GenBank/DDBJ databases">
        <authorList>
            <person name="de Groot N.N."/>
        </authorList>
    </citation>
    <scope>NUCLEOTIDE SEQUENCE [LARGE SCALE GENOMIC DNA]</scope>
    <source>
        <strain evidence="1 2">DSM 12272</strain>
    </source>
</reference>
<evidence type="ECO:0000313" key="2">
    <source>
        <dbReference type="Proteomes" id="UP000198597"/>
    </source>
</evidence>
<dbReference type="OrthoDB" id="359789at2"/>
<evidence type="ECO:0000313" key="1">
    <source>
        <dbReference type="EMBL" id="SDP16141.1"/>
    </source>
</evidence>
<dbReference type="Proteomes" id="UP000198597">
    <property type="component" value="Unassembled WGS sequence"/>
</dbReference>
<keyword evidence="2" id="KW-1185">Reference proteome</keyword>
<organism evidence="1 2">
    <name type="scientific">Clostridium gasigenes</name>
    <dbReference type="NCBI Taxonomy" id="94869"/>
    <lineage>
        <taxon>Bacteria</taxon>
        <taxon>Bacillati</taxon>
        <taxon>Bacillota</taxon>
        <taxon>Clostridia</taxon>
        <taxon>Eubacteriales</taxon>
        <taxon>Clostridiaceae</taxon>
        <taxon>Clostridium</taxon>
    </lineage>
</organism>
<gene>
    <name evidence="1" type="ORF">SAMN04488529_102343</name>
</gene>
<dbReference type="AlphaFoldDB" id="A0A1H0QFG9"/>
<dbReference type="STRING" id="94869.SAMN04488529_102343"/>
<sequence length="149" mass="17312">MIESIYDNDLLFTCSLIEYIGRVTKNEGSLIVNTIGKNGLDRIYQDAEVMHCENIEAVANEFIIDYNIQSGSFDNTVELEKHNLRIPSFWDIGRVYMDLLLRLQGDIINNIIEVYNSYISKCIDDYIIGFYYCNPECIYESYRAGEMLD</sequence>
<proteinExistence type="predicted"/>
<accession>A0A1H0QFG9</accession>